<dbReference type="AlphaFoldDB" id="L1J1F8"/>
<dbReference type="HOGENOM" id="CLU_830155_0_0_1"/>
<feature type="region of interest" description="Disordered" evidence="1">
    <location>
        <begin position="143"/>
        <end position="162"/>
    </location>
</feature>
<sequence length="335" mass="38907">MGTARSSRRRSLPLALESLLFRKDQELTPQEVSRVFYDAGIRIPENSANEIVEHYKLTDVESEMERQLLLRNALEIAELKSTPRLLTTSSGNLASSRSDEVADWEEAKKRSKSADLWMMRTISEESQKNKKKFLEKRSFSVSDIGKRHMPPPRRDSVIKPEESSPSFLRDQACLITIGQREAIEPGNGVEWDNQHRLQKKERYMKRLQHIRKNKERVEQFTKDCEARHDSMGRAHFVDRMAAVDKSQSGIGIGNTRVPGLYDVEYDRKRSTKNLVQIREGPAMERKRLENLERESKIQELQKSHDNLNAMKLEKKSQKLQEMEKEKSRAISEEGE</sequence>
<keyword evidence="4" id="KW-1185">Reference proteome</keyword>
<gene>
    <name evidence="2" type="ORF">GUITHDRAFT_111611</name>
</gene>
<evidence type="ECO:0000313" key="2">
    <source>
        <dbReference type="EMBL" id="EKX42336.1"/>
    </source>
</evidence>
<feature type="region of interest" description="Disordered" evidence="1">
    <location>
        <begin position="300"/>
        <end position="335"/>
    </location>
</feature>
<dbReference type="GeneID" id="17299083"/>
<dbReference type="Proteomes" id="UP000011087">
    <property type="component" value="Unassembled WGS sequence"/>
</dbReference>
<reference evidence="3" key="3">
    <citation type="submission" date="2015-06" db="UniProtKB">
        <authorList>
            <consortium name="EnsemblProtists"/>
        </authorList>
    </citation>
    <scope>IDENTIFICATION</scope>
</reference>
<dbReference type="EnsemblProtists" id="EKX42336">
    <property type="protein sequence ID" value="EKX42336"/>
    <property type="gene ID" value="GUITHDRAFT_111611"/>
</dbReference>
<dbReference type="KEGG" id="gtt:GUITHDRAFT_111611"/>
<feature type="compositionally biased region" description="Basic and acidic residues" evidence="1">
    <location>
        <begin position="152"/>
        <end position="162"/>
    </location>
</feature>
<organism evidence="2">
    <name type="scientific">Guillardia theta (strain CCMP2712)</name>
    <name type="common">Cryptophyte</name>
    <dbReference type="NCBI Taxonomy" id="905079"/>
    <lineage>
        <taxon>Eukaryota</taxon>
        <taxon>Cryptophyceae</taxon>
        <taxon>Pyrenomonadales</taxon>
        <taxon>Geminigeraceae</taxon>
        <taxon>Guillardia</taxon>
    </lineage>
</organism>
<proteinExistence type="predicted"/>
<protein>
    <submittedName>
        <fullName evidence="2 3">Uncharacterized protein</fullName>
    </submittedName>
</protein>
<evidence type="ECO:0000313" key="4">
    <source>
        <dbReference type="Proteomes" id="UP000011087"/>
    </source>
</evidence>
<reference evidence="4" key="2">
    <citation type="submission" date="2012-11" db="EMBL/GenBank/DDBJ databases">
        <authorList>
            <person name="Kuo A."/>
            <person name="Curtis B.A."/>
            <person name="Tanifuji G."/>
            <person name="Burki F."/>
            <person name="Gruber A."/>
            <person name="Irimia M."/>
            <person name="Maruyama S."/>
            <person name="Arias M.C."/>
            <person name="Ball S.G."/>
            <person name="Gile G.H."/>
            <person name="Hirakawa Y."/>
            <person name="Hopkins J.F."/>
            <person name="Rensing S.A."/>
            <person name="Schmutz J."/>
            <person name="Symeonidi A."/>
            <person name="Elias M."/>
            <person name="Eveleigh R.J."/>
            <person name="Herman E.K."/>
            <person name="Klute M.J."/>
            <person name="Nakayama T."/>
            <person name="Obornik M."/>
            <person name="Reyes-Prieto A."/>
            <person name="Armbrust E.V."/>
            <person name="Aves S.J."/>
            <person name="Beiko R.G."/>
            <person name="Coutinho P."/>
            <person name="Dacks J.B."/>
            <person name="Durnford D.G."/>
            <person name="Fast N.M."/>
            <person name="Green B.R."/>
            <person name="Grisdale C."/>
            <person name="Hempe F."/>
            <person name="Henrissat B."/>
            <person name="Hoppner M.P."/>
            <person name="Ishida K.-I."/>
            <person name="Kim E."/>
            <person name="Koreny L."/>
            <person name="Kroth P.G."/>
            <person name="Liu Y."/>
            <person name="Malik S.-B."/>
            <person name="Maier U.G."/>
            <person name="McRose D."/>
            <person name="Mock T."/>
            <person name="Neilson J.A."/>
            <person name="Onodera N.T."/>
            <person name="Poole A.M."/>
            <person name="Pritham E.J."/>
            <person name="Richards T.A."/>
            <person name="Rocap G."/>
            <person name="Roy S.W."/>
            <person name="Sarai C."/>
            <person name="Schaack S."/>
            <person name="Shirato S."/>
            <person name="Slamovits C.H."/>
            <person name="Spencer D.F."/>
            <person name="Suzuki S."/>
            <person name="Worden A.Z."/>
            <person name="Zauner S."/>
            <person name="Barry K."/>
            <person name="Bell C."/>
            <person name="Bharti A.K."/>
            <person name="Crow J.A."/>
            <person name="Grimwood J."/>
            <person name="Kramer R."/>
            <person name="Lindquist E."/>
            <person name="Lucas S."/>
            <person name="Salamov A."/>
            <person name="McFadden G.I."/>
            <person name="Lane C.E."/>
            <person name="Keeling P.J."/>
            <person name="Gray M.W."/>
            <person name="Grigoriev I.V."/>
            <person name="Archibald J.M."/>
        </authorList>
    </citation>
    <scope>NUCLEOTIDE SEQUENCE</scope>
    <source>
        <strain evidence="4">CCMP2712</strain>
    </source>
</reference>
<evidence type="ECO:0000256" key="1">
    <source>
        <dbReference type="SAM" id="MobiDB-lite"/>
    </source>
</evidence>
<evidence type="ECO:0000313" key="3">
    <source>
        <dbReference type="EnsemblProtists" id="EKX42336"/>
    </source>
</evidence>
<dbReference type="RefSeq" id="XP_005829316.1">
    <property type="nucleotide sequence ID" value="XM_005829259.1"/>
</dbReference>
<dbReference type="PaxDb" id="55529-EKX42336"/>
<accession>L1J1F8</accession>
<reference evidence="2 4" key="1">
    <citation type="journal article" date="2012" name="Nature">
        <title>Algal genomes reveal evolutionary mosaicism and the fate of nucleomorphs.</title>
        <authorList>
            <consortium name="DOE Joint Genome Institute"/>
            <person name="Curtis B.A."/>
            <person name="Tanifuji G."/>
            <person name="Burki F."/>
            <person name="Gruber A."/>
            <person name="Irimia M."/>
            <person name="Maruyama S."/>
            <person name="Arias M.C."/>
            <person name="Ball S.G."/>
            <person name="Gile G.H."/>
            <person name="Hirakawa Y."/>
            <person name="Hopkins J.F."/>
            <person name="Kuo A."/>
            <person name="Rensing S.A."/>
            <person name="Schmutz J."/>
            <person name="Symeonidi A."/>
            <person name="Elias M."/>
            <person name="Eveleigh R.J."/>
            <person name="Herman E.K."/>
            <person name="Klute M.J."/>
            <person name="Nakayama T."/>
            <person name="Obornik M."/>
            <person name="Reyes-Prieto A."/>
            <person name="Armbrust E.V."/>
            <person name="Aves S.J."/>
            <person name="Beiko R.G."/>
            <person name="Coutinho P."/>
            <person name="Dacks J.B."/>
            <person name="Durnford D.G."/>
            <person name="Fast N.M."/>
            <person name="Green B.R."/>
            <person name="Grisdale C.J."/>
            <person name="Hempel F."/>
            <person name="Henrissat B."/>
            <person name="Hoppner M.P."/>
            <person name="Ishida K."/>
            <person name="Kim E."/>
            <person name="Koreny L."/>
            <person name="Kroth P.G."/>
            <person name="Liu Y."/>
            <person name="Malik S.B."/>
            <person name="Maier U.G."/>
            <person name="McRose D."/>
            <person name="Mock T."/>
            <person name="Neilson J.A."/>
            <person name="Onodera N.T."/>
            <person name="Poole A.M."/>
            <person name="Pritham E.J."/>
            <person name="Richards T.A."/>
            <person name="Rocap G."/>
            <person name="Roy S.W."/>
            <person name="Sarai C."/>
            <person name="Schaack S."/>
            <person name="Shirato S."/>
            <person name="Slamovits C.H."/>
            <person name="Spencer D.F."/>
            <person name="Suzuki S."/>
            <person name="Worden A.Z."/>
            <person name="Zauner S."/>
            <person name="Barry K."/>
            <person name="Bell C."/>
            <person name="Bharti A.K."/>
            <person name="Crow J.A."/>
            <person name="Grimwood J."/>
            <person name="Kramer R."/>
            <person name="Lindquist E."/>
            <person name="Lucas S."/>
            <person name="Salamov A."/>
            <person name="McFadden G.I."/>
            <person name="Lane C.E."/>
            <person name="Keeling P.J."/>
            <person name="Gray M.W."/>
            <person name="Grigoriev I.V."/>
            <person name="Archibald J.M."/>
        </authorList>
    </citation>
    <scope>NUCLEOTIDE SEQUENCE</scope>
    <source>
        <strain evidence="2 4">CCMP2712</strain>
    </source>
</reference>
<name>L1J1F8_GUITC</name>
<dbReference type="EMBL" id="JH993017">
    <property type="protein sequence ID" value="EKX42336.1"/>
    <property type="molecule type" value="Genomic_DNA"/>
</dbReference>